<comment type="caution">
    <text evidence="6">The sequence shown here is derived from an EMBL/GenBank/DDBJ whole genome shotgun (WGS) entry which is preliminary data.</text>
</comment>
<name>A0A837I8R3_9BACT</name>
<dbReference type="AlphaFoldDB" id="A0A837I8R3"/>
<organism evidence="6 7">
    <name type="scientific">Candidatus Nomurabacteria bacterium GW2011_GWB1_44_12</name>
    <dbReference type="NCBI Taxonomy" id="1618748"/>
    <lineage>
        <taxon>Bacteria</taxon>
        <taxon>Candidatus Nomuraibacteriota</taxon>
    </lineage>
</organism>
<dbReference type="PANTHER" id="PTHR15162:SF7">
    <property type="entry name" value="SUCCINYLGLUTAMATE DESUCCINYLASE"/>
    <property type="match status" value="1"/>
</dbReference>
<evidence type="ECO:0000259" key="5">
    <source>
        <dbReference type="Pfam" id="PF24827"/>
    </source>
</evidence>
<protein>
    <submittedName>
        <fullName evidence="6">Succinylglutamate desuccinylase/aspartoacylase</fullName>
    </submittedName>
</protein>
<evidence type="ECO:0000256" key="3">
    <source>
        <dbReference type="ARBA" id="ARBA00022801"/>
    </source>
</evidence>
<evidence type="ECO:0000313" key="7">
    <source>
        <dbReference type="Proteomes" id="UP000033815"/>
    </source>
</evidence>
<dbReference type="GO" id="GO:0005829">
    <property type="term" value="C:cytosol"/>
    <property type="evidence" value="ECO:0007669"/>
    <property type="project" value="TreeGrafter"/>
</dbReference>
<evidence type="ECO:0000313" key="6">
    <source>
        <dbReference type="EMBL" id="KKT37249.1"/>
    </source>
</evidence>
<dbReference type="Proteomes" id="UP000033815">
    <property type="component" value="Unassembled WGS sequence"/>
</dbReference>
<dbReference type="Pfam" id="PF24827">
    <property type="entry name" value="AstE_AspA_cat"/>
    <property type="match status" value="1"/>
</dbReference>
<keyword evidence="3" id="KW-0378">Hydrolase</keyword>
<dbReference type="Gene3D" id="3.40.630.10">
    <property type="entry name" value="Zn peptidases"/>
    <property type="match status" value="1"/>
</dbReference>
<dbReference type="EMBL" id="LCHP01000001">
    <property type="protein sequence ID" value="KKT37249.1"/>
    <property type="molecule type" value="Genomic_DNA"/>
</dbReference>
<dbReference type="InterPro" id="IPR050178">
    <property type="entry name" value="AspA/AstE_fam"/>
</dbReference>
<evidence type="ECO:0000256" key="1">
    <source>
        <dbReference type="ARBA" id="ARBA00001947"/>
    </source>
</evidence>
<gene>
    <name evidence="6" type="ORF">UW25_C0001G0057</name>
</gene>
<feature type="domain" description="Succinylglutamate desuccinylase/Aspartoacylase catalytic" evidence="5">
    <location>
        <begin position="18"/>
        <end position="177"/>
    </location>
</feature>
<proteinExistence type="predicted"/>
<dbReference type="InterPro" id="IPR055438">
    <property type="entry name" value="AstE_AspA_cat"/>
</dbReference>
<dbReference type="SUPFAM" id="SSF53187">
    <property type="entry name" value="Zn-dependent exopeptidases"/>
    <property type="match status" value="1"/>
</dbReference>
<keyword evidence="4" id="KW-0862">Zinc</keyword>
<accession>A0A837I8R3</accession>
<evidence type="ECO:0000256" key="4">
    <source>
        <dbReference type="ARBA" id="ARBA00022833"/>
    </source>
</evidence>
<dbReference type="GO" id="GO:0046872">
    <property type="term" value="F:metal ion binding"/>
    <property type="evidence" value="ECO:0007669"/>
    <property type="project" value="UniProtKB-KW"/>
</dbReference>
<keyword evidence="2" id="KW-0479">Metal-binding</keyword>
<dbReference type="GO" id="GO:0016788">
    <property type="term" value="F:hydrolase activity, acting on ester bonds"/>
    <property type="evidence" value="ECO:0007669"/>
    <property type="project" value="InterPro"/>
</dbReference>
<comment type="cofactor">
    <cofactor evidence="1">
        <name>Zn(2+)</name>
        <dbReference type="ChEBI" id="CHEBI:29105"/>
    </cofactor>
</comment>
<evidence type="ECO:0000256" key="2">
    <source>
        <dbReference type="ARBA" id="ARBA00022723"/>
    </source>
</evidence>
<dbReference type="PANTHER" id="PTHR15162">
    <property type="entry name" value="ASPARTOACYLASE"/>
    <property type="match status" value="1"/>
</dbReference>
<sequence length="270" mass="30247">MTTKYSKQNIKKILESPSPRVLLNVCTHGNERVGLKVAKYFSGVKPLCGTFVINVANEKALEAKKRFISNDLNRSFPGKKNGSHEEKLAYKMKPFIEAFDVVLDVHSTETGMTSSIIITNFTSAMKTISKAISPKRIIYMKATKSSALISSAKLGIGFEYGKDKSKKTYHDTIQSVARVLEYYKMINPSHLKQAKNVIEFYEADSTVAKPDGFKVAHGIKNFVLIKKGSVIGYNTKIKDKIVAKKDFYPVLFGKNSYKSIFGFSSKMRKL</sequence>
<reference evidence="6 7" key="1">
    <citation type="journal article" date="2015" name="Nature">
        <title>rRNA introns, odd ribosomes, and small enigmatic genomes across a large radiation of phyla.</title>
        <authorList>
            <person name="Brown C.T."/>
            <person name="Hug L.A."/>
            <person name="Thomas B.C."/>
            <person name="Sharon I."/>
            <person name="Castelle C.J."/>
            <person name="Singh A."/>
            <person name="Wilkins M.J."/>
            <person name="Williams K.H."/>
            <person name="Banfield J.F."/>
        </authorList>
    </citation>
    <scope>NUCLEOTIDE SEQUENCE [LARGE SCALE GENOMIC DNA]</scope>
</reference>